<sequence length="213" mass="23314">MSCAALTIDDATPEVLRVHEALRGRGVGATFFLDAQGLAAVGRDNLRGIAKAHEIGSHTVSHADLTKLPDDRIMEELTNSKRALEEAAGVDVTSFAYPYGKYDERVKGLVKASGYALARTVDEVGAVKEADPMAVPVTITDYSEEADPYGKMARVVKGLVGAGEGAIVLVLHGHRIAKYSAWDKFIYIVDFLINNKIKFILFRELKDCIKLWY</sequence>
<evidence type="ECO:0000313" key="2">
    <source>
        <dbReference type="Proteomes" id="UP000033636"/>
    </source>
</evidence>
<proteinExistence type="predicted"/>
<reference evidence="1" key="1">
    <citation type="submission" date="2024-07" db="EMBL/GenBank/DDBJ databases">
        <title>Metagenome and Metagenome-Assembled Genomes of Archaea from a hot spring from the geothermal field of Los Azufres, Mexico.</title>
        <authorList>
            <person name="Marin-Paredes R."/>
            <person name="Martinez-Romero E."/>
            <person name="Servin-Garciduenas L.E."/>
        </authorList>
    </citation>
    <scope>NUCLEOTIDE SEQUENCE</scope>
</reference>
<protein>
    <submittedName>
        <fullName evidence="1">Polysaccharide deacetylase family protein</fullName>
        <ecNumber evidence="1">3.-.-.-</ecNumber>
    </submittedName>
</protein>
<dbReference type="EMBL" id="JZWT02000030">
    <property type="protein sequence ID" value="MFB6491369.1"/>
    <property type="molecule type" value="Genomic_DNA"/>
</dbReference>
<dbReference type="Proteomes" id="UP000033636">
    <property type="component" value="Unassembled WGS sequence"/>
</dbReference>
<accession>A0ACC6V2S5</accession>
<dbReference type="EC" id="3.-.-.-" evidence="1"/>
<name>A0ACC6V2S5_9CREN</name>
<comment type="caution">
    <text evidence="1">The sequence shown here is derived from an EMBL/GenBank/DDBJ whole genome shotgun (WGS) entry which is preliminary data.</text>
</comment>
<gene>
    <name evidence="1" type="ORF">TU35_009090</name>
</gene>
<keyword evidence="1" id="KW-0378">Hydrolase</keyword>
<evidence type="ECO:0000313" key="1">
    <source>
        <dbReference type="EMBL" id="MFB6491369.1"/>
    </source>
</evidence>
<organism evidence="1 2">
    <name type="scientific">Thermoproteus sp. AZ2</name>
    <dbReference type="NCBI Taxonomy" id="1609232"/>
    <lineage>
        <taxon>Archaea</taxon>
        <taxon>Thermoproteota</taxon>
        <taxon>Thermoprotei</taxon>
        <taxon>Thermoproteales</taxon>
        <taxon>Thermoproteaceae</taxon>
        <taxon>Thermoproteus</taxon>
    </lineage>
</organism>